<organism evidence="7">
    <name type="scientific">mine drainage metagenome</name>
    <dbReference type="NCBI Taxonomy" id="410659"/>
    <lineage>
        <taxon>unclassified sequences</taxon>
        <taxon>metagenomes</taxon>
        <taxon>ecological metagenomes</taxon>
    </lineage>
</organism>
<evidence type="ECO:0000313" key="7">
    <source>
        <dbReference type="EMBL" id="EQD67200.1"/>
    </source>
</evidence>
<dbReference type="PANTHER" id="PTHR45765:SF1">
    <property type="entry name" value="METHIONINE--TRNA LIGASE, CYTOPLASMIC"/>
    <property type="match status" value="1"/>
</dbReference>
<feature type="domain" description="Methionyl/Leucyl tRNA synthetase" evidence="6">
    <location>
        <begin position="4"/>
        <end position="126"/>
    </location>
</feature>
<dbReference type="GO" id="GO:0005524">
    <property type="term" value="F:ATP binding"/>
    <property type="evidence" value="ECO:0007669"/>
    <property type="project" value="UniProtKB-KW"/>
</dbReference>
<reference evidence="7" key="1">
    <citation type="submission" date="2013-08" db="EMBL/GenBank/DDBJ databases">
        <authorList>
            <person name="Mendez C."/>
            <person name="Richter M."/>
            <person name="Ferrer M."/>
            <person name="Sanchez J."/>
        </authorList>
    </citation>
    <scope>NUCLEOTIDE SEQUENCE</scope>
</reference>
<sequence length="126" mass="14410">MTRVLVAVAWPYANGPFHLGQLASTYIAADLFARYHRLRGDEVLMVSGSDMHGTPALVRAEQEGISPAELTDRFHRQNREAFERLGVSFDRFTTTRTALHERTAQEIFLRLLERGFVRRRTTDGAY</sequence>
<keyword evidence="1" id="KW-0436">Ligase</keyword>
<keyword evidence="4" id="KW-0648">Protein biosynthesis</keyword>
<dbReference type="GO" id="GO:0006431">
    <property type="term" value="P:methionyl-tRNA aminoacylation"/>
    <property type="evidence" value="ECO:0007669"/>
    <property type="project" value="InterPro"/>
</dbReference>
<dbReference type="AlphaFoldDB" id="T1CIC8"/>
<keyword evidence="5 7" id="KW-0030">Aminoacyl-tRNA synthetase</keyword>
<evidence type="ECO:0000256" key="3">
    <source>
        <dbReference type="ARBA" id="ARBA00022840"/>
    </source>
</evidence>
<gene>
    <name evidence="7" type="ORF">B1B_06005</name>
</gene>
<name>T1CIC8_9ZZZZ</name>
<evidence type="ECO:0000256" key="2">
    <source>
        <dbReference type="ARBA" id="ARBA00022741"/>
    </source>
</evidence>
<dbReference type="InterPro" id="IPR015413">
    <property type="entry name" value="Methionyl/Leucyl_tRNA_Synth"/>
</dbReference>
<reference evidence="7" key="2">
    <citation type="journal article" date="2014" name="ISME J.">
        <title>Microbial stratification in low pH oxic and suboxic macroscopic growths along an acid mine drainage.</title>
        <authorList>
            <person name="Mendez-Garcia C."/>
            <person name="Mesa V."/>
            <person name="Sprenger R.R."/>
            <person name="Richter M."/>
            <person name="Diez M.S."/>
            <person name="Solano J."/>
            <person name="Bargiela R."/>
            <person name="Golyshina O.V."/>
            <person name="Manteca A."/>
            <person name="Ramos J.L."/>
            <person name="Gallego J.R."/>
            <person name="Llorente I."/>
            <person name="Martins Dos Santos V.A."/>
            <person name="Jensen O.N."/>
            <person name="Pelaez A.I."/>
            <person name="Sanchez J."/>
            <person name="Ferrer M."/>
        </authorList>
    </citation>
    <scope>NUCLEOTIDE SEQUENCE</scope>
</reference>
<dbReference type="GO" id="GO:0004825">
    <property type="term" value="F:methionine-tRNA ligase activity"/>
    <property type="evidence" value="ECO:0007669"/>
    <property type="project" value="InterPro"/>
</dbReference>
<evidence type="ECO:0000259" key="6">
    <source>
        <dbReference type="Pfam" id="PF09334"/>
    </source>
</evidence>
<dbReference type="InterPro" id="IPR014729">
    <property type="entry name" value="Rossmann-like_a/b/a_fold"/>
</dbReference>
<dbReference type="PRINTS" id="PR01041">
    <property type="entry name" value="TRNASYNTHMET"/>
</dbReference>
<proteinExistence type="predicted"/>
<dbReference type="SUPFAM" id="SSF52374">
    <property type="entry name" value="Nucleotidylyl transferase"/>
    <property type="match status" value="1"/>
</dbReference>
<dbReference type="PANTHER" id="PTHR45765">
    <property type="entry name" value="METHIONINE--TRNA LIGASE"/>
    <property type="match status" value="1"/>
</dbReference>
<dbReference type="EMBL" id="AUZY01003820">
    <property type="protein sequence ID" value="EQD67200.1"/>
    <property type="molecule type" value="Genomic_DNA"/>
</dbReference>
<dbReference type="InterPro" id="IPR023458">
    <property type="entry name" value="Met-tRNA_ligase_1"/>
</dbReference>
<keyword evidence="2" id="KW-0547">Nucleotide-binding</keyword>
<dbReference type="InterPro" id="IPR033911">
    <property type="entry name" value="MetRS_core"/>
</dbReference>
<feature type="non-terminal residue" evidence="7">
    <location>
        <position position="126"/>
    </location>
</feature>
<evidence type="ECO:0000256" key="1">
    <source>
        <dbReference type="ARBA" id="ARBA00022598"/>
    </source>
</evidence>
<dbReference type="Pfam" id="PF09334">
    <property type="entry name" value="tRNA-synt_1g"/>
    <property type="match status" value="1"/>
</dbReference>
<evidence type="ECO:0000256" key="4">
    <source>
        <dbReference type="ARBA" id="ARBA00022917"/>
    </source>
</evidence>
<accession>T1CIC8</accession>
<evidence type="ECO:0000256" key="5">
    <source>
        <dbReference type="ARBA" id="ARBA00023146"/>
    </source>
</evidence>
<dbReference type="Gene3D" id="3.40.50.620">
    <property type="entry name" value="HUPs"/>
    <property type="match status" value="1"/>
</dbReference>
<dbReference type="GO" id="GO:0005829">
    <property type="term" value="C:cytosol"/>
    <property type="evidence" value="ECO:0007669"/>
    <property type="project" value="TreeGrafter"/>
</dbReference>
<keyword evidence="3" id="KW-0067">ATP-binding</keyword>
<protein>
    <submittedName>
        <fullName evidence="7">Methionyl-tRNA synthetase</fullName>
    </submittedName>
</protein>
<comment type="caution">
    <text evidence="7">The sequence shown here is derived from an EMBL/GenBank/DDBJ whole genome shotgun (WGS) entry which is preliminary data.</text>
</comment>